<keyword evidence="5 7" id="KW-0408">Iron</keyword>
<evidence type="ECO:0000313" key="10">
    <source>
        <dbReference type="Proteomes" id="UP000545332"/>
    </source>
</evidence>
<comment type="caution">
    <text evidence="9">The sequence shown here is derived from an EMBL/GenBank/DDBJ whole genome shotgun (WGS) entry which is preliminary data.</text>
</comment>
<evidence type="ECO:0000256" key="3">
    <source>
        <dbReference type="ARBA" id="ARBA00022723"/>
    </source>
</evidence>
<evidence type="ECO:0000256" key="5">
    <source>
        <dbReference type="ARBA" id="ARBA00023004"/>
    </source>
</evidence>
<evidence type="ECO:0000256" key="2">
    <source>
        <dbReference type="ARBA" id="ARBA00009712"/>
    </source>
</evidence>
<dbReference type="PANTHER" id="PTHR11473:SF19">
    <property type="entry name" value="BIOPTERIN-DEPENDENT AROMATIC AMINO ACID HYDROXYLASE FAMILY PROFILE DOMAIN-CONTAINING PROTEIN"/>
    <property type="match status" value="1"/>
</dbReference>
<dbReference type="GO" id="GO:0006585">
    <property type="term" value="P:dopamine biosynthetic process from tyrosine"/>
    <property type="evidence" value="ECO:0007669"/>
    <property type="project" value="TreeGrafter"/>
</dbReference>
<dbReference type="GO" id="GO:0030424">
    <property type="term" value="C:axon"/>
    <property type="evidence" value="ECO:0007669"/>
    <property type="project" value="TreeGrafter"/>
</dbReference>
<dbReference type="OrthoDB" id="983542at2759"/>
<feature type="domain" description="Biopterin-dependent aromatic amino acid hydroxylase family profile" evidence="8">
    <location>
        <begin position="1"/>
        <end position="134"/>
    </location>
</feature>
<feature type="non-terminal residue" evidence="9">
    <location>
        <position position="134"/>
    </location>
</feature>
<name>A0A7K4KGM4_9AVES</name>
<keyword evidence="4" id="KW-0560">Oxidoreductase</keyword>
<keyword evidence="3 7" id="KW-0479">Metal-binding</keyword>
<dbReference type="PRINTS" id="PR00372">
    <property type="entry name" value="FYWHYDRXLASE"/>
</dbReference>
<evidence type="ECO:0000256" key="1">
    <source>
        <dbReference type="ARBA" id="ARBA00001954"/>
    </source>
</evidence>
<dbReference type="InterPro" id="IPR019774">
    <property type="entry name" value="Aromatic-AA_hydroxylase_C"/>
</dbReference>
<evidence type="ECO:0000259" key="8">
    <source>
        <dbReference type="PROSITE" id="PS51410"/>
    </source>
</evidence>
<comment type="cofactor">
    <cofactor evidence="1 7">
        <name>Fe(2+)</name>
        <dbReference type="ChEBI" id="CHEBI:29033"/>
    </cofactor>
</comment>
<dbReference type="Proteomes" id="UP000545332">
    <property type="component" value="Unassembled WGS sequence"/>
</dbReference>
<dbReference type="Gene3D" id="1.10.800.10">
    <property type="entry name" value="Aromatic amino acid hydroxylase"/>
    <property type="match status" value="1"/>
</dbReference>
<dbReference type="GO" id="GO:0005737">
    <property type="term" value="C:cytoplasm"/>
    <property type="evidence" value="ECO:0007669"/>
    <property type="project" value="TreeGrafter"/>
</dbReference>
<dbReference type="GO" id="GO:0004511">
    <property type="term" value="F:tyrosine 3-monooxygenase activity"/>
    <property type="evidence" value="ECO:0007669"/>
    <property type="project" value="TreeGrafter"/>
</dbReference>
<reference evidence="9 10" key="1">
    <citation type="submission" date="2019-09" db="EMBL/GenBank/DDBJ databases">
        <title>Bird 10,000 Genomes (B10K) Project - Family phase.</title>
        <authorList>
            <person name="Zhang G."/>
        </authorList>
    </citation>
    <scope>NUCLEOTIDE SEQUENCE [LARGE SCALE GENOMIC DNA]</scope>
    <source>
        <strain evidence="9">B10K-MSB-42743</strain>
        <tissue evidence="9">Heart</tissue>
    </source>
</reference>
<keyword evidence="6 9" id="KW-0503">Monooxygenase</keyword>
<accession>A0A7K4KGM4</accession>
<feature type="non-terminal residue" evidence="9">
    <location>
        <position position="1"/>
    </location>
</feature>
<protein>
    <submittedName>
        <fullName evidence="9">TY3H monooxygenase</fullName>
    </submittedName>
</protein>
<dbReference type="Pfam" id="PF00351">
    <property type="entry name" value="Biopterin_H"/>
    <property type="match status" value="1"/>
</dbReference>
<comment type="similarity">
    <text evidence="2">Belongs to the biopterin-dependent aromatic amino acid hydroxylase family.</text>
</comment>
<dbReference type="SUPFAM" id="SSF56534">
    <property type="entry name" value="Aromatic aminoacid monoxygenases, catalytic and oligomerization domains"/>
    <property type="match status" value="1"/>
</dbReference>
<dbReference type="PANTHER" id="PTHR11473">
    <property type="entry name" value="AROMATIC AMINO ACID HYDROXYLASE"/>
    <property type="match status" value="1"/>
</dbReference>
<gene>
    <name evidence="9" type="primary">Th_1</name>
    <name evidence="9" type="ORF">CRYSOU_R03099</name>
</gene>
<dbReference type="GO" id="GO:0043204">
    <property type="term" value="C:perikaryon"/>
    <property type="evidence" value="ECO:0007669"/>
    <property type="project" value="TreeGrafter"/>
</dbReference>
<dbReference type="EMBL" id="VWPX01011350">
    <property type="protein sequence ID" value="NWI15504.1"/>
    <property type="molecule type" value="Genomic_DNA"/>
</dbReference>
<organism evidence="9 10">
    <name type="scientific">Crypturellus soui</name>
    <dbReference type="NCBI Taxonomy" id="458187"/>
    <lineage>
        <taxon>Eukaryota</taxon>
        <taxon>Metazoa</taxon>
        <taxon>Chordata</taxon>
        <taxon>Craniata</taxon>
        <taxon>Vertebrata</taxon>
        <taxon>Euteleostomi</taxon>
        <taxon>Archelosauria</taxon>
        <taxon>Archosauria</taxon>
        <taxon>Dinosauria</taxon>
        <taxon>Saurischia</taxon>
        <taxon>Theropoda</taxon>
        <taxon>Coelurosauria</taxon>
        <taxon>Aves</taxon>
        <taxon>Palaeognathae</taxon>
        <taxon>Tinamiformes</taxon>
        <taxon>Tinamidae</taxon>
        <taxon>Crypturellus</taxon>
    </lineage>
</organism>
<evidence type="ECO:0000256" key="7">
    <source>
        <dbReference type="PIRSR" id="PIRSR601273-2"/>
    </source>
</evidence>
<dbReference type="InterPro" id="IPR001273">
    <property type="entry name" value="ArAA_hydroxylase"/>
</dbReference>
<dbReference type="GO" id="GO:0005506">
    <property type="term" value="F:iron ion binding"/>
    <property type="evidence" value="ECO:0007669"/>
    <property type="project" value="InterPro"/>
</dbReference>
<dbReference type="PROSITE" id="PS51410">
    <property type="entry name" value="BH4_AAA_HYDROXYL_2"/>
    <property type="match status" value="1"/>
</dbReference>
<evidence type="ECO:0000313" key="9">
    <source>
        <dbReference type="EMBL" id="NWI15504.1"/>
    </source>
</evidence>
<dbReference type="InterPro" id="IPR036329">
    <property type="entry name" value="Aro-AA_hydroxylase_C_sf"/>
</dbReference>
<sequence>SAYWFTMEFGLCKQNGSITVYGAGLLSSYGEPMYTLSNKPEHKPFNPEVTAVQPYQDQAFQPVYFVAEIFEDAKTKLQREKQNYAMKIKKPFSLRYDPLTSSIEVLSTPQKVERTLSQMREELKTLSLALEDLS</sequence>
<evidence type="ECO:0000256" key="6">
    <source>
        <dbReference type="ARBA" id="ARBA00023033"/>
    </source>
</evidence>
<evidence type="ECO:0000256" key="4">
    <source>
        <dbReference type="ARBA" id="ARBA00023002"/>
    </source>
</evidence>
<keyword evidence="10" id="KW-1185">Reference proteome</keyword>
<feature type="binding site" evidence="7">
    <location>
        <position position="8"/>
    </location>
    <ligand>
        <name>Fe cation</name>
        <dbReference type="ChEBI" id="CHEBI:24875"/>
    </ligand>
</feature>
<dbReference type="AlphaFoldDB" id="A0A7K4KGM4"/>
<proteinExistence type="inferred from homology"/>
<dbReference type="InterPro" id="IPR036951">
    <property type="entry name" value="ArAA_hydroxylase_sf"/>
</dbReference>